<gene>
    <name evidence="2" type="ORF">AO384_0197</name>
</gene>
<dbReference type="Pfam" id="PF05145">
    <property type="entry name" value="AbrB"/>
    <property type="match status" value="1"/>
</dbReference>
<dbReference type="Proteomes" id="UP000078228">
    <property type="component" value="Unassembled WGS sequence"/>
</dbReference>
<feature type="transmembrane region" description="Helical" evidence="1">
    <location>
        <begin position="143"/>
        <end position="161"/>
    </location>
</feature>
<comment type="caution">
    <text evidence="2">The sequence shown here is derived from an EMBL/GenBank/DDBJ whole genome shotgun (WGS) entry which is preliminary data.</text>
</comment>
<protein>
    <submittedName>
        <fullName evidence="2">Ammonia monooxygenase</fullName>
    </submittedName>
</protein>
<evidence type="ECO:0000313" key="2">
    <source>
        <dbReference type="EMBL" id="OAU97950.1"/>
    </source>
</evidence>
<reference evidence="2 3" key="1">
    <citation type="journal article" date="2016" name="Genome Biol. Evol.">
        <title>Comparative Genomic Analyses of the Moraxella catarrhalis Serosensitive and Seroresistant Lineages Demonstrate Their Independent Evolution.</title>
        <authorList>
            <person name="Earl J.P."/>
            <person name="de Vries S.P."/>
            <person name="Ahmed A."/>
            <person name="Powell E."/>
            <person name="Schultz M.P."/>
            <person name="Hermans P.W."/>
            <person name="Hill D.J."/>
            <person name="Zhou Z."/>
            <person name="Constantinidou C.I."/>
            <person name="Hu F.Z."/>
            <person name="Bootsma H.J."/>
            <person name="Ehrlich G.D."/>
        </authorList>
    </citation>
    <scope>NUCLEOTIDE SEQUENCE [LARGE SCALE GENOMIC DNA]</scope>
    <source>
        <strain evidence="2 3">Z7542</strain>
    </source>
</reference>
<keyword evidence="3" id="KW-1185">Reference proteome</keyword>
<feature type="transmembrane region" description="Helical" evidence="1">
    <location>
        <begin position="25"/>
        <end position="43"/>
    </location>
</feature>
<dbReference type="NCBIfam" id="TIGR03082">
    <property type="entry name" value="Gneg_AbrB_dup"/>
    <property type="match status" value="2"/>
</dbReference>
<keyword evidence="1" id="KW-1133">Transmembrane helix</keyword>
<feature type="transmembrane region" description="Helical" evidence="1">
    <location>
        <begin position="256"/>
        <end position="289"/>
    </location>
</feature>
<feature type="transmembrane region" description="Helical" evidence="1">
    <location>
        <begin position="203"/>
        <end position="221"/>
    </location>
</feature>
<dbReference type="PATRIC" id="fig|480.237.peg.864"/>
<keyword evidence="2" id="KW-0503">Monooxygenase</keyword>
<feature type="transmembrane region" description="Helical" evidence="1">
    <location>
        <begin position="173"/>
        <end position="191"/>
    </location>
</feature>
<dbReference type="GO" id="GO:0010468">
    <property type="term" value="P:regulation of gene expression"/>
    <property type="evidence" value="ECO:0007669"/>
    <property type="project" value="InterPro"/>
</dbReference>
<dbReference type="PIRSF" id="PIRSF038991">
    <property type="entry name" value="Protein_AbrB"/>
    <property type="match status" value="1"/>
</dbReference>
<dbReference type="OrthoDB" id="8527964at2"/>
<name>A0A198UNP5_MORCA</name>
<dbReference type="InterPro" id="IPR007820">
    <property type="entry name" value="AbrB_fam"/>
</dbReference>
<dbReference type="PANTHER" id="PTHR38457">
    <property type="entry name" value="REGULATOR ABRB-RELATED"/>
    <property type="match status" value="1"/>
</dbReference>
<proteinExistence type="predicted"/>
<dbReference type="PANTHER" id="PTHR38457:SF1">
    <property type="entry name" value="REGULATOR ABRB-RELATED"/>
    <property type="match status" value="1"/>
</dbReference>
<dbReference type="GO" id="GO:0016020">
    <property type="term" value="C:membrane"/>
    <property type="evidence" value="ECO:0007669"/>
    <property type="project" value="InterPro"/>
</dbReference>
<keyword evidence="2" id="KW-0560">Oxidoreductase</keyword>
<keyword evidence="1" id="KW-0472">Membrane</keyword>
<feature type="transmembrane region" description="Helical" evidence="1">
    <location>
        <begin position="79"/>
        <end position="101"/>
    </location>
</feature>
<accession>A0A198UNP5</accession>
<evidence type="ECO:0000256" key="1">
    <source>
        <dbReference type="SAM" id="Phobius"/>
    </source>
</evidence>
<dbReference type="EMBL" id="LXHC01000004">
    <property type="protein sequence ID" value="OAU97950.1"/>
    <property type="molecule type" value="Genomic_DNA"/>
</dbReference>
<sequence>MLVYLLSFLVALTGGLIANLLGLPIPWLLGSLLAVSFCSLKGLPIRSASFSRKIGLMIIGISLGLYFTPDMIDLLSQHFYLMLAVAIFSISLGIIGSIITFKLSKVSYKTAWFASVIGGASEMSNLAQFHRARVDQVVASHSLRVFLVVTIVPFFYTFMGYHSDDGNSIDLNQTISLIGLIILFALSTAGAKIFELINWSNPWTFAPLIVAAGLTSFDVHLSSIPPILSYLGQVCIGWTLGTKFQPNFFKTAPRLLLATVVCVMVHLILTVIVSLSLASWTGINVAILGLGFSPGGVAEMTITAKTLQLGVPFVTMLHVIRMIAVISTAGILYRYLSKLRFTKDQLIDD</sequence>
<keyword evidence="1" id="KW-0812">Transmembrane</keyword>
<organism evidence="2 3">
    <name type="scientific">Moraxella catarrhalis</name>
    <name type="common">Branhamella catarrhalis</name>
    <dbReference type="NCBI Taxonomy" id="480"/>
    <lineage>
        <taxon>Bacteria</taxon>
        <taxon>Pseudomonadati</taxon>
        <taxon>Pseudomonadota</taxon>
        <taxon>Gammaproteobacteria</taxon>
        <taxon>Moraxellales</taxon>
        <taxon>Moraxellaceae</taxon>
        <taxon>Moraxella</taxon>
    </lineage>
</organism>
<dbReference type="AlphaFoldDB" id="A0A198UNP5"/>
<dbReference type="InterPro" id="IPR017516">
    <property type="entry name" value="AbrB_dup"/>
</dbReference>
<dbReference type="GO" id="GO:0004497">
    <property type="term" value="F:monooxygenase activity"/>
    <property type="evidence" value="ECO:0007669"/>
    <property type="project" value="UniProtKB-KW"/>
</dbReference>
<evidence type="ECO:0000313" key="3">
    <source>
        <dbReference type="Proteomes" id="UP000078228"/>
    </source>
</evidence>
<feature type="transmembrane region" description="Helical" evidence="1">
    <location>
        <begin position="309"/>
        <end position="333"/>
    </location>
</feature>
<feature type="transmembrane region" description="Helical" evidence="1">
    <location>
        <begin position="50"/>
        <end position="67"/>
    </location>
</feature>